<feature type="binding site" evidence="7 9">
    <location>
        <position position="138"/>
    </location>
    <ligand>
        <name>substrate</name>
    </ligand>
</feature>
<evidence type="ECO:0000259" key="11">
    <source>
        <dbReference type="SMART" id="SM01005"/>
    </source>
</evidence>
<dbReference type="InterPro" id="IPR000821">
    <property type="entry name" value="Ala_racemase"/>
</dbReference>
<organism evidence="12 13">
    <name type="scientific">Dietzia cinnamea</name>
    <dbReference type="NCBI Taxonomy" id="321318"/>
    <lineage>
        <taxon>Bacteria</taxon>
        <taxon>Bacillati</taxon>
        <taxon>Actinomycetota</taxon>
        <taxon>Actinomycetes</taxon>
        <taxon>Mycobacteriales</taxon>
        <taxon>Dietziaceae</taxon>
        <taxon>Dietzia</taxon>
    </lineage>
</organism>
<gene>
    <name evidence="12" type="primary">alr</name>
    <name evidence="12" type="ORF">M3D93_04130</name>
</gene>
<dbReference type="InterPro" id="IPR001608">
    <property type="entry name" value="Ala_racemase_N"/>
</dbReference>
<proteinExistence type="inferred from homology"/>
<comment type="similarity">
    <text evidence="7">Belongs to the alanine racemase family.</text>
</comment>
<reference evidence="12" key="1">
    <citation type="submission" date="2022-04" db="EMBL/GenBank/DDBJ databases">
        <title>Human microbiome associated bacterial genomes.</title>
        <authorList>
            <person name="Sandstrom S."/>
            <person name="Salamzade R."/>
            <person name="Kalan L.R."/>
        </authorList>
    </citation>
    <scope>NUCLEOTIDE SEQUENCE</scope>
    <source>
        <strain evidence="12">P3-SID1762</strain>
    </source>
</reference>
<keyword evidence="5 7" id="KW-0413">Isomerase</keyword>
<evidence type="ECO:0000256" key="5">
    <source>
        <dbReference type="ARBA" id="ARBA00023235"/>
    </source>
</evidence>
<feature type="binding site" evidence="7 9">
    <location>
        <position position="316"/>
    </location>
    <ligand>
        <name>substrate</name>
    </ligand>
</feature>
<evidence type="ECO:0000313" key="12">
    <source>
        <dbReference type="EMBL" id="MCT2116943.1"/>
    </source>
</evidence>
<dbReference type="CDD" id="cd00430">
    <property type="entry name" value="PLPDE_III_AR"/>
    <property type="match status" value="1"/>
</dbReference>
<dbReference type="InterPro" id="IPR029066">
    <property type="entry name" value="PLP-binding_barrel"/>
</dbReference>
<feature type="domain" description="Alanine racemase C-terminal" evidence="11">
    <location>
        <begin position="247"/>
        <end position="377"/>
    </location>
</feature>
<dbReference type="InterPro" id="IPR011079">
    <property type="entry name" value="Ala_racemase_C"/>
</dbReference>
<evidence type="ECO:0000256" key="4">
    <source>
        <dbReference type="ARBA" id="ARBA00022898"/>
    </source>
</evidence>
<evidence type="ECO:0000256" key="3">
    <source>
        <dbReference type="ARBA" id="ARBA00013089"/>
    </source>
</evidence>
<sequence>MGPVVPPAPCRAEIDLDAIEHNSRVLVRSARGARVMAVVKADAYGHGAVPVSLAALRGGAHALGVTTIAEALQLRSAGIDAEILAWLYSASDDVRAAVEADVDLAIPSPVHLDTVLEAARRTGRRARVTPKIDTGLARSGISLEEWPAVLERLVTAAAGGQVEVTGLMAHFAHADDPGNPVIDLQVARLHECVAQARARGLECPVNHHANSAAALTRPEDGFEMVRPGIALYGLNPVEGLDVDLVPAMTFSAEVLMVKRLAAGQGVSYGHTWHAPHDTTVALIAAGYADGVWRLLSGRLDVSIGGRRYPNVGRVCMDQFVVDLGPDPDQAVRVGDTAVLFGTGADGGPTAAEWAETLDTIHYEVVTAVRGRAARHHVMHGSHPVPSALGTHAVARSDDAAPGAGQGAAPGPGRGTGR</sequence>
<evidence type="ECO:0000256" key="8">
    <source>
        <dbReference type="PIRSR" id="PIRSR600821-50"/>
    </source>
</evidence>
<feature type="active site" description="Proton acceptor; specific for L-alanine" evidence="7">
    <location>
        <position position="268"/>
    </location>
</feature>
<evidence type="ECO:0000313" key="13">
    <source>
        <dbReference type="Proteomes" id="UP001206890"/>
    </source>
</evidence>
<dbReference type="GO" id="GO:0030170">
    <property type="term" value="F:pyridoxal phosphate binding"/>
    <property type="evidence" value="ECO:0007669"/>
    <property type="project" value="UniProtKB-UniRule"/>
</dbReference>
<dbReference type="PANTHER" id="PTHR30511:SF0">
    <property type="entry name" value="ALANINE RACEMASE, CATABOLIC-RELATED"/>
    <property type="match status" value="1"/>
</dbReference>
<dbReference type="PANTHER" id="PTHR30511">
    <property type="entry name" value="ALANINE RACEMASE"/>
    <property type="match status" value="1"/>
</dbReference>
<dbReference type="InterPro" id="IPR009006">
    <property type="entry name" value="Ala_racemase/Decarboxylase_C"/>
</dbReference>
<dbReference type="SUPFAM" id="SSF51419">
    <property type="entry name" value="PLP-binding barrel"/>
    <property type="match status" value="1"/>
</dbReference>
<dbReference type="Gene3D" id="3.20.20.10">
    <property type="entry name" value="Alanine racemase"/>
    <property type="match status" value="1"/>
</dbReference>
<comment type="caution">
    <text evidence="12">The sequence shown here is derived from an EMBL/GenBank/DDBJ whole genome shotgun (WGS) entry which is preliminary data.</text>
</comment>
<dbReference type="InterPro" id="IPR020622">
    <property type="entry name" value="Ala_racemase_pyridoxalP-BS"/>
</dbReference>
<keyword evidence="4 7" id="KW-0663">Pyridoxal phosphate</keyword>
<dbReference type="PRINTS" id="PR00992">
    <property type="entry name" value="ALARACEMASE"/>
</dbReference>
<protein>
    <recommendedName>
        <fullName evidence="6 7">Alanine racemase</fullName>
        <ecNumber evidence="3 7">5.1.1.1</ecNumber>
    </recommendedName>
</protein>
<dbReference type="PROSITE" id="PS00395">
    <property type="entry name" value="ALANINE_RACEMASE"/>
    <property type="match status" value="1"/>
</dbReference>
<dbReference type="AlphaFoldDB" id="A0AAW5Q445"/>
<dbReference type="HAMAP" id="MF_01201">
    <property type="entry name" value="Ala_racemase"/>
    <property type="match status" value="1"/>
</dbReference>
<dbReference type="Gene3D" id="2.40.37.10">
    <property type="entry name" value="Lyase, Ornithine Decarboxylase, Chain A, domain 1"/>
    <property type="match status" value="1"/>
</dbReference>
<dbReference type="FunFam" id="3.20.20.10:FF:000002">
    <property type="entry name" value="Alanine racemase"/>
    <property type="match status" value="1"/>
</dbReference>
<name>A0AAW5Q445_9ACTN</name>
<comment type="pathway">
    <text evidence="7">Amino-acid biosynthesis; D-alanine biosynthesis; D-alanine from L-alanine: step 1/1.</text>
</comment>
<dbReference type="EC" id="5.1.1.1" evidence="3 7"/>
<dbReference type="SMART" id="SM01005">
    <property type="entry name" value="Ala_racemase_C"/>
    <property type="match status" value="1"/>
</dbReference>
<evidence type="ECO:0000256" key="9">
    <source>
        <dbReference type="PIRSR" id="PIRSR600821-52"/>
    </source>
</evidence>
<evidence type="ECO:0000256" key="6">
    <source>
        <dbReference type="ARBA" id="ARBA00072221"/>
    </source>
</evidence>
<dbReference type="Pfam" id="PF01168">
    <property type="entry name" value="Ala_racemase_N"/>
    <property type="match status" value="1"/>
</dbReference>
<dbReference type="RefSeq" id="WP_063935675.1">
    <property type="nucleotide sequence ID" value="NZ_JALXMA010000004.1"/>
</dbReference>
<evidence type="ECO:0000256" key="1">
    <source>
        <dbReference type="ARBA" id="ARBA00000316"/>
    </source>
</evidence>
<accession>A0AAW5Q445</accession>
<evidence type="ECO:0000256" key="2">
    <source>
        <dbReference type="ARBA" id="ARBA00001933"/>
    </source>
</evidence>
<evidence type="ECO:0000256" key="7">
    <source>
        <dbReference type="HAMAP-Rule" id="MF_01201"/>
    </source>
</evidence>
<dbReference type="GO" id="GO:0008784">
    <property type="term" value="F:alanine racemase activity"/>
    <property type="evidence" value="ECO:0007669"/>
    <property type="project" value="UniProtKB-UniRule"/>
</dbReference>
<comment type="cofactor">
    <cofactor evidence="2 7 8">
        <name>pyridoxal 5'-phosphate</name>
        <dbReference type="ChEBI" id="CHEBI:597326"/>
    </cofactor>
</comment>
<comment type="catalytic activity">
    <reaction evidence="1 7">
        <text>L-alanine = D-alanine</text>
        <dbReference type="Rhea" id="RHEA:20249"/>
        <dbReference type="ChEBI" id="CHEBI:57416"/>
        <dbReference type="ChEBI" id="CHEBI:57972"/>
        <dbReference type="EC" id="5.1.1.1"/>
    </reaction>
</comment>
<feature type="compositionally biased region" description="Gly residues" evidence="10">
    <location>
        <begin position="403"/>
        <end position="417"/>
    </location>
</feature>
<dbReference type="GO" id="GO:0009252">
    <property type="term" value="P:peptidoglycan biosynthetic process"/>
    <property type="evidence" value="ECO:0007669"/>
    <property type="project" value="TreeGrafter"/>
</dbReference>
<feature type="modified residue" description="N6-(pyridoxal phosphate)lysine" evidence="7 8">
    <location>
        <position position="40"/>
    </location>
</feature>
<dbReference type="Pfam" id="PF00842">
    <property type="entry name" value="Ala_racemase_C"/>
    <property type="match status" value="1"/>
</dbReference>
<dbReference type="SUPFAM" id="SSF50621">
    <property type="entry name" value="Alanine racemase C-terminal domain-like"/>
    <property type="match status" value="1"/>
</dbReference>
<dbReference type="GO" id="GO:0030632">
    <property type="term" value="P:D-alanine biosynthetic process"/>
    <property type="evidence" value="ECO:0007669"/>
    <property type="project" value="UniProtKB-UniRule"/>
</dbReference>
<feature type="region of interest" description="Disordered" evidence="10">
    <location>
        <begin position="396"/>
        <end position="417"/>
    </location>
</feature>
<evidence type="ECO:0000256" key="10">
    <source>
        <dbReference type="SAM" id="MobiDB-lite"/>
    </source>
</evidence>
<comment type="function">
    <text evidence="7">Catalyzes the interconversion of L-alanine and D-alanine. May also act on other amino acids.</text>
</comment>
<dbReference type="FunFam" id="2.40.37.10:FF:000015">
    <property type="entry name" value="Alanine racemase"/>
    <property type="match status" value="1"/>
</dbReference>
<dbReference type="NCBIfam" id="TIGR00492">
    <property type="entry name" value="alr"/>
    <property type="match status" value="1"/>
</dbReference>
<feature type="active site" description="Proton acceptor; specific for D-alanine" evidence="7">
    <location>
        <position position="40"/>
    </location>
</feature>
<dbReference type="Proteomes" id="UP001206890">
    <property type="component" value="Unassembled WGS sequence"/>
</dbReference>
<dbReference type="EMBL" id="JALXTC010000012">
    <property type="protein sequence ID" value="MCT2116943.1"/>
    <property type="molecule type" value="Genomic_DNA"/>
</dbReference>
<dbReference type="GO" id="GO:0005829">
    <property type="term" value="C:cytosol"/>
    <property type="evidence" value="ECO:0007669"/>
    <property type="project" value="TreeGrafter"/>
</dbReference>